<feature type="compositionally biased region" description="Low complexity" evidence="1">
    <location>
        <begin position="848"/>
        <end position="886"/>
    </location>
</feature>
<dbReference type="EMBL" id="JADIND010000066">
    <property type="protein sequence ID" value="MBO8430320.1"/>
    <property type="molecule type" value="Genomic_DNA"/>
</dbReference>
<name>A0A9D9DPB8_9BACT</name>
<dbReference type="AlphaFoldDB" id="A0A9D9DPB8"/>
<organism evidence="3 4">
    <name type="scientific">Candidatus Scatousia excrementipullorum</name>
    <dbReference type="NCBI Taxonomy" id="2840936"/>
    <lineage>
        <taxon>Bacteria</taxon>
        <taxon>Candidatus Scatousia</taxon>
    </lineage>
</organism>
<reference evidence="3" key="1">
    <citation type="submission" date="2020-10" db="EMBL/GenBank/DDBJ databases">
        <authorList>
            <person name="Gilroy R."/>
        </authorList>
    </citation>
    <scope>NUCLEOTIDE SEQUENCE</scope>
    <source>
        <strain evidence="3">10192</strain>
    </source>
</reference>
<feature type="compositionally biased region" description="Acidic residues" evidence="1">
    <location>
        <begin position="818"/>
        <end position="840"/>
    </location>
</feature>
<evidence type="ECO:0000313" key="4">
    <source>
        <dbReference type="Proteomes" id="UP000823632"/>
    </source>
</evidence>
<evidence type="ECO:0000256" key="1">
    <source>
        <dbReference type="SAM" id="MobiDB-lite"/>
    </source>
</evidence>
<evidence type="ECO:0000256" key="2">
    <source>
        <dbReference type="SAM" id="SignalP"/>
    </source>
</evidence>
<evidence type="ECO:0000313" key="3">
    <source>
        <dbReference type="EMBL" id="MBO8430320.1"/>
    </source>
</evidence>
<dbReference type="NCBIfam" id="NF012204">
    <property type="entry name" value="adhes_FxxPxG"/>
    <property type="match status" value="1"/>
</dbReference>
<sequence>MSYRKYDKSRMLIAVMALSLVAQPVLFSSPVFAEGSSITAAGTVSGDAVHEVNGNKIFDLAPSAANGDVGFRHYNNFKLGEGDIANLLFNYAGGDIEKFVNFVDNKIEINGLLNTMRGNNFYDGAAIFVSPNGMVIGSSGVLNVGSLSVLTPSQQSYERFSGMGDMDAMAKYSPILADENHPEYASLMDNKGTGTIEVNGKILARNDVNLRAADVTAGTGGAIMAGIKGNSVTTIQGADDLFKSLVNVDNLNTGNSFKSENGSIKIAAYGSNGGVLADASSVMKNFGSGDVTITAEGSKGVKLDGLIANADGNTTITSNHGIEVNGIVKNQNGAMALENKKSNGILINANNENTLYNNNGVLNMTNAGSEGIVVKGNTYSHGVNINNKNSDVVIGNTNNKNMDDYITSKGDINIDINNGNLLNAGVAKTLLTTKDGGNLNINVVDGTIGKEVGNCEGDACVGIGPNDRDLTKSINADIDGNYTAVTEKDKKSEDLVINITALDSDMKLNKVDADGRVILLADSTNKGETAYDILNANTELAPVPNVAGNSISLIASGDIGKENNRLTFRQNNADETGFFGDKAPLPHEMADVAKNKPGIDMLAIGNINVKGVDSENGKKLDTNICSMISREGSINAEFSGNTYIGEVTADKNINLTTRGKNLYIENLGTVPNYPQDYFGPNKNIAPDKVKLTALDLGSYWDNSEAPDYEHAADSTVIVKNGRVEGKGQGRGEEQDVEIVADNAYIDGYYFNMGKHRGEDGKSSITPDDTTNKLTNPKGDDKDVSIRVEAVRPDDVTDIGQDENDRNYYYGGSGQGDDPNYDVDGEIIPDDEKGGEDDDDNLVVPTPQPTEAPTDPTGPTGPTEPTDPTGPTGPTEPTDPTGPTGPT</sequence>
<keyword evidence="2" id="KW-0732">Signal</keyword>
<gene>
    <name evidence="3" type="ORF">IAC76_02930</name>
</gene>
<dbReference type="Proteomes" id="UP000823632">
    <property type="component" value="Unassembled WGS sequence"/>
</dbReference>
<feature type="compositionally biased region" description="Basic and acidic residues" evidence="1">
    <location>
        <begin position="777"/>
        <end position="794"/>
    </location>
</feature>
<comment type="caution">
    <text evidence="3">The sequence shown here is derived from an EMBL/GenBank/DDBJ whole genome shotgun (WGS) entry which is preliminary data.</text>
</comment>
<protein>
    <submittedName>
        <fullName evidence="3">Leukotoxin LktA family filamentous adhesin</fullName>
    </submittedName>
</protein>
<accession>A0A9D9DPB8</accession>
<feature type="chain" id="PRO_5039601373" evidence="2">
    <location>
        <begin position="34"/>
        <end position="886"/>
    </location>
</feature>
<feature type="non-terminal residue" evidence="3">
    <location>
        <position position="886"/>
    </location>
</feature>
<feature type="compositionally biased region" description="Polar residues" evidence="1">
    <location>
        <begin position="762"/>
        <end position="774"/>
    </location>
</feature>
<reference evidence="3" key="2">
    <citation type="journal article" date="2021" name="PeerJ">
        <title>Extensive microbial diversity within the chicken gut microbiome revealed by metagenomics and culture.</title>
        <authorList>
            <person name="Gilroy R."/>
            <person name="Ravi A."/>
            <person name="Getino M."/>
            <person name="Pursley I."/>
            <person name="Horton D.L."/>
            <person name="Alikhan N.F."/>
            <person name="Baker D."/>
            <person name="Gharbi K."/>
            <person name="Hall N."/>
            <person name="Watson M."/>
            <person name="Adriaenssens E.M."/>
            <person name="Foster-Nyarko E."/>
            <person name="Jarju S."/>
            <person name="Secka A."/>
            <person name="Antonio M."/>
            <person name="Oren A."/>
            <person name="Chaudhuri R.R."/>
            <person name="La Ragione R."/>
            <person name="Hildebrand F."/>
            <person name="Pallen M.J."/>
        </authorList>
    </citation>
    <scope>NUCLEOTIDE SEQUENCE</scope>
    <source>
        <strain evidence="3">10192</strain>
    </source>
</reference>
<feature type="region of interest" description="Disordered" evidence="1">
    <location>
        <begin position="755"/>
        <end position="886"/>
    </location>
</feature>
<feature type="signal peptide" evidence="2">
    <location>
        <begin position="1"/>
        <end position="33"/>
    </location>
</feature>
<proteinExistence type="predicted"/>